<proteinExistence type="predicted"/>
<dbReference type="InterPro" id="IPR027417">
    <property type="entry name" value="P-loop_NTPase"/>
</dbReference>
<dbReference type="KEGG" id="psco:LY89DRAFT_729351"/>
<feature type="repeat" description="ANK" evidence="2">
    <location>
        <begin position="609"/>
        <end position="641"/>
    </location>
</feature>
<organism evidence="5 6">
    <name type="scientific">Mollisia scopiformis</name>
    <name type="common">Conifer needle endophyte fungus</name>
    <name type="synonym">Phialocephala scopiformis</name>
    <dbReference type="NCBI Taxonomy" id="149040"/>
    <lineage>
        <taxon>Eukaryota</taxon>
        <taxon>Fungi</taxon>
        <taxon>Dikarya</taxon>
        <taxon>Ascomycota</taxon>
        <taxon>Pezizomycotina</taxon>
        <taxon>Leotiomycetes</taxon>
        <taxon>Helotiales</taxon>
        <taxon>Mollisiaceae</taxon>
        <taxon>Mollisia</taxon>
    </lineage>
</organism>
<dbReference type="PANTHER" id="PTHR10039:SF15">
    <property type="entry name" value="NACHT DOMAIN-CONTAINING PROTEIN"/>
    <property type="match status" value="1"/>
</dbReference>
<feature type="domain" description="GPI inositol-deacylase winged helix" evidence="3">
    <location>
        <begin position="429"/>
        <end position="504"/>
    </location>
</feature>
<protein>
    <submittedName>
        <fullName evidence="5">Uncharacterized protein</fullName>
    </submittedName>
</protein>
<gene>
    <name evidence="5" type="ORF">LY89DRAFT_729351</name>
</gene>
<dbReference type="GeneID" id="28829099"/>
<dbReference type="PANTHER" id="PTHR10039">
    <property type="entry name" value="AMELOGENIN"/>
    <property type="match status" value="1"/>
</dbReference>
<evidence type="ECO:0000313" key="6">
    <source>
        <dbReference type="Proteomes" id="UP000070700"/>
    </source>
</evidence>
<dbReference type="InParanoid" id="A0A194XNW1"/>
<dbReference type="InterPro" id="IPR002110">
    <property type="entry name" value="Ankyrin_rpt"/>
</dbReference>
<dbReference type="SUPFAM" id="SSF52540">
    <property type="entry name" value="P-loop containing nucleoside triphosphate hydrolases"/>
    <property type="match status" value="1"/>
</dbReference>
<dbReference type="InterPro" id="IPR056884">
    <property type="entry name" value="NPHP3-like_N"/>
</dbReference>
<dbReference type="Gene3D" id="3.40.50.300">
    <property type="entry name" value="P-loop containing nucleotide triphosphate hydrolases"/>
    <property type="match status" value="1"/>
</dbReference>
<keyword evidence="1" id="KW-0677">Repeat</keyword>
<accession>A0A194XNW1</accession>
<feature type="non-terminal residue" evidence="5">
    <location>
        <position position="658"/>
    </location>
</feature>
<dbReference type="Pfam" id="PF22939">
    <property type="entry name" value="WHD_GPIID"/>
    <property type="match status" value="1"/>
</dbReference>
<dbReference type="RefSeq" id="XP_018076206.1">
    <property type="nucleotide sequence ID" value="XM_018219373.1"/>
</dbReference>
<dbReference type="Pfam" id="PF13637">
    <property type="entry name" value="Ank_4"/>
    <property type="match status" value="1"/>
</dbReference>
<evidence type="ECO:0000259" key="3">
    <source>
        <dbReference type="Pfam" id="PF22939"/>
    </source>
</evidence>
<dbReference type="Gene3D" id="1.25.40.20">
    <property type="entry name" value="Ankyrin repeat-containing domain"/>
    <property type="match status" value="1"/>
</dbReference>
<dbReference type="EMBL" id="KQ947407">
    <property type="protein sequence ID" value="KUJ21851.1"/>
    <property type="molecule type" value="Genomic_DNA"/>
</dbReference>
<dbReference type="Proteomes" id="UP000070700">
    <property type="component" value="Unassembled WGS sequence"/>
</dbReference>
<name>A0A194XNW1_MOLSC</name>
<keyword evidence="6" id="KW-1185">Reference proteome</keyword>
<evidence type="ECO:0000256" key="2">
    <source>
        <dbReference type="PROSITE-ProRule" id="PRU00023"/>
    </source>
</evidence>
<dbReference type="OrthoDB" id="195446at2759"/>
<feature type="domain" description="Nephrocystin 3-like N-terminal" evidence="4">
    <location>
        <begin position="152"/>
        <end position="317"/>
    </location>
</feature>
<reference evidence="5 6" key="1">
    <citation type="submission" date="2015-10" db="EMBL/GenBank/DDBJ databases">
        <title>Full genome of DAOMC 229536 Phialocephala scopiformis, a fungal endophyte of spruce producing the potent anti-insectan compound rugulosin.</title>
        <authorList>
            <consortium name="DOE Joint Genome Institute"/>
            <person name="Walker A.K."/>
            <person name="Frasz S.L."/>
            <person name="Seifert K.A."/>
            <person name="Miller J.D."/>
            <person name="Mondo S.J."/>
            <person name="Labutti K."/>
            <person name="Lipzen A."/>
            <person name="Dockter R."/>
            <person name="Kennedy M."/>
            <person name="Grigoriev I.V."/>
            <person name="Spatafora J.W."/>
        </authorList>
    </citation>
    <scope>NUCLEOTIDE SEQUENCE [LARGE SCALE GENOMIC DNA]</scope>
    <source>
        <strain evidence="5 6">CBS 120377</strain>
    </source>
</reference>
<sequence>MSFGFSLGDFIAAIELANKIRKEFVDAPRQFKAISDEVRSLSIVLQDIDVNLSNHQINNQQETHLQEVSSSCRNVLNELEKTARKYQELECKGGSWSTKAKRVWKRLNWEPDDIHQLNRKQNDQERCIILDWLTTIDYASQQSDFINRRQAGTGQWLIDSEEYQTWVHTPKKTLFCPGIPGAGKTILTAITIDDLTMRFQSEADVGIAYLYCNFRQQDEQKTDHLLASLLKQLSQERASLPDSVKALYEKHKDQRTRPSFDEISRTFQSVAIMFSRVFIVIDALDECRTTDGCRTRLLTEIFLAQAKSRTNVFATSRFMPEVTEKFERSISLEIRAGEEDVRRYLEGHMFRLPGFVVRNPELQEEIKTNIVKVVDGMFLLAQLHLESLAGKRAPKAIRTALKNLATGSGAYDHAYEDAMERINGQIKDQEELAKQVLYWITCAKRPLTTSELQHALAVEINESQLDEDSIPQTEDIVSVCAGLVTIDEESSIIRLVHYTTQEYFDRTWQEWFPNAQTDIATICVTYLSFDKFEIGICQNDEEFEEKLQSNQLYDYASRNWGYHAREAFILIPEVISFLEKKPQVEASSQGLLTAKRWLGLVGYSHQFPKQMTGLHLAAYFGIEPAVKLLLKKGADIMAADSGGWTPLHWASRGGHVEV</sequence>
<evidence type="ECO:0000313" key="5">
    <source>
        <dbReference type="EMBL" id="KUJ21851.1"/>
    </source>
</evidence>
<dbReference type="PROSITE" id="PS50297">
    <property type="entry name" value="ANK_REP_REGION"/>
    <property type="match status" value="2"/>
</dbReference>
<dbReference type="InterPro" id="IPR054471">
    <property type="entry name" value="GPIID_WHD"/>
</dbReference>
<feature type="repeat" description="ANK" evidence="2">
    <location>
        <begin position="642"/>
        <end position="658"/>
    </location>
</feature>
<dbReference type="SUPFAM" id="SSF48403">
    <property type="entry name" value="Ankyrin repeat"/>
    <property type="match status" value="1"/>
</dbReference>
<dbReference type="Pfam" id="PF24883">
    <property type="entry name" value="NPHP3_N"/>
    <property type="match status" value="1"/>
</dbReference>
<dbReference type="InterPro" id="IPR036770">
    <property type="entry name" value="Ankyrin_rpt-contain_sf"/>
</dbReference>
<dbReference type="AlphaFoldDB" id="A0A194XNW1"/>
<evidence type="ECO:0000256" key="1">
    <source>
        <dbReference type="ARBA" id="ARBA00022737"/>
    </source>
</evidence>
<dbReference type="PROSITE" id="PS50088">
    <property type="entry name" value="ANK_REPEAT"/>
    <property type="match status" value="2"/>
</dbReference>
<keyword evidence="2" id="KW-0040">ANK repeat</keyword>
<evidence type="ECO:0000259" key="4">
    <source>
        <dbReference type="Pfam" id="PF24883"/>
    </source>
</evidence>